<sequence length="126" mass="15118">MNGIRRGYVDSINPFNRKYVSRVSLKPKDVTCFVVFWTKNETPMLDYLQVLNQLGYTYYFQFTLTAYEQAVEQAVPRKLTELIETFTHLSNRTSKNKVVWRYDPILLTDTYTLEYHYRYFKELANS</sequence>
<dbReference type="AlphaFoldDB" id="U2EAS4"/>
<dbReference type="InterPro" id="IPR014998">
    <property type="entry name" value="DUF1848"/>
</dbReference>
<accession>U2EAS4</accession>
<reference evidence="1 2" key="1">
    <citation type="journal article" date="2011" name="J. Bacteriol.">
        <title>Genome sequence of Haloplasma contractile, an unusual contractile bacterium from a deep-sea anoxic brine lake.</title>
        <authorList>
            <person name="Antunes A."/>
            <person name="Alam I."/>
            <person name="El Dorry H."/>
            <person name="Siam R."/>
            <person name="Robertson A."/>
            <person name="Bajic V.B."/>
            <person name="Stingl U."/>
        </authorList>
    </citation>
    <scope>NUCLEOTIDE SEQUENCE [LARGE SCALE GENOMIC DNA]</scope>
    <source>
        <strain evidence="1 2">SSD-17B</strain>
    </source>
</reference>
<dbReference type="STRING" id="1033810.HLPCO_002156"/>
<dbReference type="EMBL" id="AFNU02000007">
    <property type="protein sequence ID" value="ERJ11916.1"/>
    <property type="molecule type" value="Genomic_DNA"/>
</dbReference>
<comment type="caution">
    <text evidence="1">The sequence shown here is derived from an EMBL/GenBank/DDBJ whole genome shotgun (WGS) entry which is preliminary data.</text>
</comment>
<proteinExistence type="predicted"/>
<evidence type="ECO:0000313" key="2">
    <source>
        <dbReference type="Proteomes" id="UP000005707"/>
    </source>
</evidence>
<keyword evidence="2" id="KW-1185">Reference proteome</keyword>
<organism evidence="1 2">
    <name type="scientific">Haloplasma contractile SSD-17B</name>
    <dbReference type="NCBI Taxonomy" id="1033810"/>
    <lineage>
        <taxon>Bacteria</taxon>
        <taxon>Bacillati</taxon>
        <taxon>Mycoplasmatota</taxon>
        <taxon>Mollicutes</taxon>
        <taxon>Haloplasmatales</taxon>
        <taxon>Haloplasmataceae</taxon>
        <taxon>Haloplasma</taxon>
    </lineage>
</organism>
<reference evidence="1 2" key="2">
    <citation type="journal article" date="2013" name="PLoS ONE">
        <title>INDIGO - INtegrated Data Warehouse of MIcrobial GenOmes with Examples from the Red Sea Extremophiles.</title>
        <authorList>
            <person name="Alam I."/>
            <person name="Antunes A."/>
            <person name="Kamau A.A."/>
            <person name="Ba Alawi W."/>
            <person name="Kalkatawi M."/>
            <person name="Stingl U."/>
            <person name="Bajic V.B."/>
        </authorList>
    </citation>
    <scope>NUCLEOTIDE SEQUENCE [LARGE SCALE GENOMIC DNA]</scope>
    <source>
        <strain evidence="1 2">SSD-17B</strain>
    </source>
</reference>
<name>U2EAS4_9MOLU</name>
<dbReference type="eggNOG" id="COG1533">
    <property type="taxonomic scope" value="Bacteria"/>
</dbReference>
<dbReference type="Pfam" id="PF08902">
    <property type="entry name" value="DUF1848"/>
    <property type="match status" value="1"/>
</dbReference>
<protein>
    <submittedName>
        <fullName evidence="1">Uncharacterized protein</fullName>
    </submittedName>
</protein>
<gene>
    <name evidence="1" type="ORF">HLPCO_002156</name>
</gene>
<dbReference type="InParanoid" id="U2EAS4"/>
<evidence type="ECO:0000313" key="1">
    <source>
        <dbReference type="EMBL" id="ERJ11916.1"/>
    </source>
</evidence>
<dbReference type="Proteomes" id="UP000005707">
    <property type="component" value="Unassembled WGS sequence"/>
</dbReference>